<reference evidence="6 7" key="1">
    <citation type="submission" date="2015-01" db="EMBL/GenBank/DDBJ databases">
        <title>Evolution of Trichinella species and genotypes.</title>
        <authorList>
            <person name="Korhonen P.K."/>
            <person name="Edoardo P."/>
            <person name="Giuseppe L.R."/>
            <person name="Gasser R.B."/>
        </authorList>
    </citation>
    <scope>NUCLEOTIDE SEQUENCE [LARGE SCALE GENOMIC DNA]</scope>
    <source>
        <strain evidence="3">ISS13</strain>
        <strain evidence="2">ISS141</strain>
        <strain evidence="5">ISS176</strain>
        <strain evidence="4">ISS588</strain>
    </source>
</reference>
<evidence type="ECO:0000313" key="7">
    <source>
        <dbReference type="Proteomes" id="UP000054805"/>
    </source>
</evidence>
<dbReference type="Proteomes" id="UP000054826">
    <property type="component" value="Unassembled WGS sequence"/>
</dbReference>
<keyword evidence="7" id="KW-1185">Reference proteome</keyword>
<organism evidence="5 8">
    <name type="scientific">Trichinella pseudospiralis</name>
    <name type="common">Parasitic roundworm</name>
    <dbReference type="NCBI Taxonomy" id="6337"/>
    <lineage>
        <taxon>Eukaryota</taxon>
        <taxon>Metazoa</taxon>
        <taxon>Ecdysozoa</taxon>
        <taxon>Nematoda</taxon>
        <taxon>Enoplea</taxon>
        <taxon>Dorylaimia</taxon>
        <taxon>Trichinellida</taxon>
        <taxon>Trichinellidae</taxon>
        <taxon>Trichinella</taxon>
    </lineage>
</organism>
<evidence type="ECO:0000313" key="6">
    <source>
        <dbReference type="Proteomes" id="UP000054632"/>
    </source>
</evidence>
<dbReference type="Proteomes" id="UP000054805">
    <property type="component" value="Unassembled WGS sequence"/>
</dbReference>
<evidence type="ECO:0000313" key="2">
    <source>
        <dbReference type="EMBL" id="KRX99321.1"/>
    </source>
</evidence>
<dbReference type="AlphaFoldDB" id="A0A0V1JQP0"/>
<evidence type="ECO:0000256" key="1">
    <source>
        <dbReference type="SAM" id="Phobius"/>
    </source>
</evidence>
<comment type="caution">
    <text evidence="5">The sequence shown here is derived from an EMBL/GenBank/DDBJ whole genome shotgun (WGS) entry which is preliminary data.</text>
</comment>
<dbReference type="Proteomes" id="UP000054632">
    <property type="component" value="Unassembled WGS sequence"/>
</dbReference>
<dbReference type="Proteomes" id="UP000054815">
    <property type="component" value="Unassembled WGS sequence"/>
</dbReference>
<evidence type="ECO:0000313" key="8">
    <source>
        <dbReference type="Proteomes" id="UP000054826"/>
    </source>
</evidence>
<sequence length="207" mass="24056">MQNVPINLREHPMHQLLVIFLTLTLYSCAIFKNNILINADHQFQRWQMLENDNGQQQWEKDQPIEKEEPPLLTNVELKQLQAAMEEMNLQNRRLLQSRIDENIPARNLPNQPMIPALPIPRNSPQMVPVQLAMPPAPIAQQVAPPQVSALDYLMLNLYLSTKLDKARRQEDNCQGMQLLNFVIFTIFNQLFNFIIQDVISDTDDCCR</sequence>
<feature type="transmembrane region" description="Helical" evidence="1">
    <location>
        <begin position="12"/>
        <end position="31"/>
    </location>
</feature>
<name>A0A0V1JQP0_TRIPS</name>
<accession>A0A0V1JQP0</accession>
<gene>
    <name evidence="3" type="ORF">T4A_3823</name>
    <name evidence="4" type="ORF">T4B_3149</name>
    <name evidence="5" type="ORF">T4C_495</name>
    <name evidence="2" type="ORF">T4E_5148</name>
</gene>
<keyword evidence="1" id="KW-0812">Transmembrane</keyword>
<evidence type="ECO:0000313" key="3">
    <source>
        <dbReference type="EMBL" id="KRY75530.1"/>
    </source>
</evidence>
<proteinExistence type="predicted"/>
<keyword evidence="1" id="KW-1133">Transmembrane helix</keyword>
<dbReference type="EMBL" id="JYDV01000060">
    <property type="protein sequence ID" value="KRZ37288.1"/>
    <property type="molecule type" value="Genomic_DNA"/>
</dbReference>
<dbReference type="EMBL" id="JYDR01000017">
    <property type="protein sequence ID" value="KRY75530.1"/>
    <property type="molecule type" value="Genomic_DNA"/>
</dbReference>
<protein>
    <submittedName>
        <fullName evidence="5">Uncharacterized protein</fullName>
    </submittedName>
</protein>
<dbReference type="EMBL" id="JYDS01000131">
    <property type="protein sequence ID" value="KRZ24002.1"/>
    <property type="molecule type" value="Genomic_DNA"/>
</dbReference>
<evidence type="ECO:0000313" key="4">
    <source>
        <dbReference type="EMBL" id="KRZ24002.1"/>
    </source>
</evidence>
<evidence type="ECO:0000313" key="5">
    <source>
        <dbReference type="EMBL" id="KRZ37288.1"/>
    </source>
</evidence>
<dbReference type="EMBL" id="JYDU01000015">
    <property type="protein sequence ID" value="KRX99321.1"/>
    <property type="molecule type" value="Genomic_DNA"/>
</dbReference>
<keyword evidence="1" id="KW-0472">Membrane</keyword>